<keyword evidence="2" id="KW-1185">Reference proteome</keyword>
<accession>A0A4Z2HFU4</accession>
<dbReference type="Proteomes" id="UP000314294">
    <property type="component" value="Unassembled WGS sequence"/>
</dbReference>
<protein>
    <submittedName>
        <fullName evidence="1">Uncharacterized protein</fullName>
    </submittedName>
</protein>
<gene>
    <name evidence="1" type="ORF">EYF80_025053</name>
</gene>
<dbReference type="AlphaFoldDB" id="A0A4Z2HFU4"/>
<organism evidence="1 2">
    <name type="scientific">Liparis tanakae</name>
    <name type="common">Tanaka's snailfish</name>
    <dbReference type="NCBI Taxonomy" id="230148"/>
    <lineage>
        <taxon>Eukaryota</taxon>
        <taxon>Metazoa</taxon>
        <taxon>Chordata</taxon>
        <taxon>Craniata</taxon>
        <taxon>Vertebrata</taxon>
        <taxon>Euteleostomi</taxon>
        <taxon>Actinopterygii</taxon>
        <taxon>Neopterygii</taxon>
        <taxon>Teleostei</taxon>
        <taxon>Neoteleostei</taxon>
        <taxon>Acanthomorphata</taxon>
        <taxon>Eupercaria</taxon>
        <taxon>Perciformes</taxon>
        <taxon>Cottioidei</taxon>
        <taxon>Cottales</taxon>
        <taxon>Liparidae</taxon>
        <taxon>Liparis</taxon>
    </lineage>
</organism>
<sequence>MSVRWPEGFPSLRKSHVAVLSGECQWLSPGAPLTSEHRPARIWSRGGSGTNGNIWLSIINWHISLKAGDDFLFTTRYAAG</sequence>
<reference evidence="1 2" key="1">
    <citation type="submission" date="2019-03" db="EMBL/GenBank/DDBJ databases">
        <title>First draft genome of Liparis tanakae, snailfish: a comprehensive survey of snailfish specific genes.</title>
        <authorList>
            <person name="Kim W."/>
            <person name="Song I."/>
            <person name="Jeong J.-H."/>
            <person name="Kim D."/>
            <person name="Kim S."/>
            <person name="Ryu S."/>
            <person name="Song J.Y."/>
            <person name="Lee S.K."/>
        </authorList>
    </citation>
    <scope>NUCLEOTIDE SEQUENCE [LARGE SCALE GENOMIC DNA]</scope>
    <source>
        <tissue evidence="1">Muscle</tissue>
    </source>
</reference>
<dbReference type="EMBL" id="SRLO01000247">
    <property type="protein sequence ID" value="TNN64747.1"/>
    <property type="molecule type" value="Genomic_DNA"/>
</dbReference>
<name>A0A4Z2HFU4_9TELE</name>
<comment type="caution">
    <text evidence="1">The sequence shown here is derived from an EMBL/GenBank/DDBJ whole genome shotgun (WGS) entry which is preliminary data.</text>
</comment>
<evidence type="ECO:0000313" key="1">
    <source>
        <dbReference type="EMBL" id="TNN64747.1"/>
    </source>
</evidence>
<evidence type="ECO:0000313" key="2">
    <source>
        <dbReference type="Proteomes" id="UP000314294"/>
    </source>
</evidence>
<proteinExistence type="predicted"/>